<organism evidence="1 2">
    <name type="scientific">Dyadobacter pollutisoli</name>
    <dbReference type="NCBI Taxonomy" id="2910158"/>
    <lineage>
        <taxon>Bacteria</taxon>
        <taxon>Pseudomonadati</taxon>
        <taxon>Bacteroidota</taxon>
        <taxon>Cytophagia</taxon>
        <taxon>Cytophagales</taxon>
        <taxon>Spirosomataceae</taxon>
        <taxon>Dyadobacter</taxon>
    </lineage>
</organism>
<accession>A0A9E8NGH4</accession>
<gene>
    <name evidence="1" type="ORF">ON006_11475</name>
</gene>
<keyword evidence="2" id="KW-1185">Reference proteome</keyword>
<dbReference type="KEGG" id="dpf:ON006_11475"/>
<evidence type="ECO:0000313" key="2">
    <source>
        <dbReference type="Proteomes" id="UP001164653"/>
    </source>
</evidence>
<dbReference type="EMBL" id="CP112998">
    <property type="protein sequence ID" value="WAC14557.1"/>
    <property type="molecule type" value="Genomic_DNA"/>
</dbReference>
<proteinExistence type="predicted"/>
<dbReference type="AlphaFoldDB" id="A0A9E8NGH4"/>
<dbReference type="Proteomes" id="UP001164653">
    <property type="component" value="Chromosome"/>
</dbReference>
<name>A0A9E8NGH4_9BACT</name>
<reference evidence="1" key="1">
    <citation type="submission" date="2022-11" db="EMBL/GenBank/DDBJ databases">
        <title>Dyadobacter pollutisoli sp. nov., isolated from plastic dumped soil.</title>
        <authorList>
            <person name="Kim J.M."/>
            <person name="Kim K.R."/>
            <person name="Lee J.K."/>
            <person name="Hao L."/>
            <person name="Jeon C.O."/>
        </authorList>
    </citation>
    <scope>NUCLEOTIDE SEQUENCE</scope>
    <source>
        <strain evidence="1">U1</strain>
    </source>
</reference>
<protein>
    <submittedName>
        <fullName evidence="1">Uncharacterized protein</fullName>
    </submittedName>
</protein>
<dbReference type="RefSeq" id="WP_244819926.1">
    <property type="nucleotide sequence ID" value="NZ_CP112998.1"/>
</dbReference>
<sequence>MVALTGAPTGLPASVTTPVPLCSFGPVSGLMALSVVLQAEKPGKKSDKIIESYSFMADIVV</sequence>
<evidence type="ECO:0000313" key="1">
    <source>
        <dbReference type="EMBL" id="WAC14557.1"/>
    </source>
</evidence>